<accession>A0A6J5L317</accession>
<proteinExistence type="predicted"/>
<reference evidence="2" key="1">
    <citation type="submission" date="2020-04" db="EMBL/GenBank/DDBJ databases">
        <authorList>
            <person name="Chiriac C."/>
            <person name="Salcher M."/>
            <person name="Ghai R."/>
            <person name="Kavagutti S V."/>
        </authorList>
    </citation>
    <scope>NUCLEOTIDE SEQUENCE</scope>
</reference>
<evidence type="ECO:0000313" key="2">
    <source>
        <dbReference type="EMBL" id="CAB4127613.1"/>
    </source>
</evidence>
<gene>
    <name evidence="3" type="ORF">UFOVP186_26</name>
    <name evidence="2" type="ORF">UFOVP94_17</name>
</gene>
<organism evidence="2">
    <name type="scientific">uncultured Caudovirales phage</name>
    <dbReference type="NCBI Taxonomy" id="2100421"/>
    <lineage>
        <taxon>Viruses</taxon>
        <taxon>Duplodnaviria</taxon>
        <taxon>Heunggongvirae</taxon>
        <taxon>Uroviricota</taxon>
        <taxon>Caudoviricetes</taxon>
        <taxon>Peduoviridae</taxon>
        <taxon>Maltschvirus</taxon>
        <taxon>Maltschvirus maltsch</taxon>
    </lineage>
</organism>
<feature type="domain" description="Virulence-associated protein E-like" evidence="1">
    <location>
        <begin position="227"/>
        <end position="394"/>
    </location>
</feature>
<dbReference type="Pfam" id="PF05272">
    <property type="entry name" value="VapE-like_dom"/>
    <property type="match status" value="1"/>
</dbReference>
<name>A0A6J5L317_9CAUD</name>
<sequence>MENIIGKEPTLTLETAITSDNNAEAITYAKLKKIQKEPINFGDLLSIIDSNTITLNDRKEIANIFDMDSKDVNIAIKGYVKNNSLRDALGEVPKDEYEYVDLILNKWNTTMTFEGMFTINTPYDIGNGVIVHKSDLEELSAEDRIKIELNDPKTFPLKRMLMKLLYQNKKLKLNFPERDIGNALDLWMQNKRDDVSSNMVSELVYGGDVVRDLAEAEWDNYVNALTNDNIEETKTAMKHWIWQVKRKMFGLPVTYHMMLVLYGRQGGGKSTAVTDLCKPIKHFTASTNFANITDSRSHDIWNNYVLKFDEMGHSTTSNLEEIKRIITEDKFTSRVLGSNNDTLIINNATCIGTTNKDISRLIFDDTGMRRFFQINCKDKIDWNISEGINFKRLWKSINENGPTPLNNNIEVLKQITQVQNSKRHITIIEAWLRDRKYENFALEKVNALKFYEEFQEYEKKHSPRAELTNNKFGRDVIDISKNVQGLEITKKRNMRTCQYEIWYVPGRSEE</sequence>
<dbReference type="EMBL" id="LR798239">
    <property type="protein sequence ID" value="CAB5212532.1"/>
    <property type="molecule type" value="Genomic_DNA"/>
</dbReference>
<dbReference type="EMBL" id="LR796212">
    <property type="protein sequence ID" value="CAB4127613.1"/>
    <property type="molecule type" value="Genomic_DNA"/>
</dbReference>
<dbReference type="InterPro" id="IPR007936">
    <property type="entry name" value="VapE-like_dom"/>
</dbReference>
<evidence type="ECO:0000313" key="3">
    <source>
        <dbReference type="EMBL" id="CAB5212532.1"/>
    </source>
</evidence>
<protein>
    <submittedName>
        <fullName evidence="2">Virulence-associated E</fullName>
    </submittedName>
</protein>
<evidence type="ECO:0000259" key="1">
    <source>
        <dbReference type="Pfam" id="PF05272"/>
    </source>
</evidence>
<dbReference type="InterPro" id="IPR027417">
    <property type="entry name" value="P-loop_NTPase"/>
</dbReference>
<dbReference type="SUPFAM" id="SSF52540">
    <property type="entry name" value="P-loop containing nucleoside triphosphate hydrolases"/>
    <property type="match status" value="1"/>
</dbReference>